<dbReference type="InParanoid" id="A0A517SHY3"/>
<dbReference type="GO" id="GO:0043856">
    <property type="term" value="F:anti-sigma factor antagonist activity"/>
    <property type="evidence" value="ECO:0007669"/>
    <property type="project" value="TreeGrafter"/>
</dbReference>
<name>A0A517SHY3_9PLAN</name>
<dbReference type="RefSeq" id="WP_197453443.1">
    <property type="nucleotide sequence ID" value="NZ_CP036271.1"/>
</dbReference>
<keyword evidence="3" id="KW-1185">Reference proteome</keyword>
<dbReference type="Gene3D" id="3.30.750.24">
    <property type="entry name" value="STAS domain"/>
    <property type="match status" value="1"/>
</dbReference>
<dbReference type="Pfam" id="PF01740">
    <property type="entry name" value="STAS"/>
    <property type="match status" value="1"/>
</dbReference>
<feature type="domain" description="STAS" evidence="1">
    <location>
        <begin position="29"/>
        <end position="118"/>
    </location>
</feature>
<dbReference type="Proteomes" id="UP000315700">
    <property type="component" value="Chromosome"/>
</dbReference>
<evidence type="ECO:0000313" key="2">
    <source>
        <dbReference type="EMBL" id="QDT55736.1"/>
    </source>
</evidence>
<organism evidence="2 3">
    <name type="scientific">Caulifigura coniformis</name>
    <dbReference type="NCBI Taxonomy" id="2527983"/>
    <lineage>
        <taxon>Bacteria</taxon>
        <taxon>Pseudomonadati</taxon>
        <taxon>Planctomycetota</taxon>
        <taxon>Planctomycetia</taxon>
        <taxon>Planctomycetales</taxon>
        <taxon>Planctomycetaceae</taxon>
        <taxon>Caulifigura</taxon>
    </lineage>
</organism>
<dbReference type="SUPFAM" id="SSF52091">
    <property type="entry name" value="SpoIIaa-like"/>
    <property type="match status" value="1"/>
</dbReference>
<dbReference type="PROSITE" id="PS50801">
    <property type="entry name" value="STAS"/>
    <property type="match status" value="1"/>
</dbReference>
<dbReference type="KEGG" id="ccos:Pan44_37820"/>
<proteinExistence type="predicted"/>
<evidence type="ECO:0000259" key="1">
    <source>
        <dbReference type="PROSITE" id="PS50801"/>
    </source>
</evidence>
<sequence length="118" mass="13384">MESRFFKIAVDEDVARVDVLRDRLTEEDNIEEFGQELTSLVEKQKVTRIVLNMERVKYFTSSVIGKLIMLHRRMSRSDGQMVLANLPPEAEEILSTSQLLTYFNTSATDNGANSGVQA</sequence>
<dbReference type="PANTHER" id="PTHR33495">
    <property type="entry name" value="ANTI-SIGMA FACTOR ANTAGONIST TM_1081-RELATED-RELATED"/>
    <property type="match status" value="1"/>
</dbReference>
<dbReference type="InterPro" id="IPR036513">
    <property type="entry name" value="STAS_dom_sf"/>
</dbReference>
<accession>A0A517SHY3</accession>
<reference evidence="2 3" key="1">
    <citation type="submission" date="2019-02" db="EMBL/GenBank/DDBJ databases">
        <title>Deep-cultivation of Planctomycetes and their phenomic and genomic characterization uncovers novel biology.</title>
        <authorList>
            <person name="Wiegand S."/>
            <person name="Jogler M."/>
            <person name="Boedeker C."/>
            <person name="Pinto D."/>
            <person name="Vollmers J."/>
            <person name="Rivas-Marin E."/>
            <person name="Kohn T."/>
            <person name="Peeters S.H."/>
            <person name="Heuer A."/>
            <person name="Rast P."/>
            <person name="Oberbeckmann S."/>
            <person name="Bunk B."/>
            <person name="Jeske O."/>
            <person name="Meyerdierks A."/>
            <person name="Storesund J.E."/>
            <person name="Kallscheuer N."/>
            <person name="Luecker S."/>
            <person name="Lage O.M."/>
            <person name="Pohl T."/>
            <person name="Merkel B.J."/>
            <person name="Hornburger P."/>
            <person name="Mueller R.-W."/>
            <person name="Bruemmer F."/>
            <person name="Labrenz M."/>
            <person name="Spormann A.M."/>
            <person name="Op den Camp H."/>
            <person name="Overmann J."/>
            <person name="Amann R."/>
            <person name="Jetten M.S.M."/>
            <person name="Mascher T."/>
            <person name="Medema M.H."/>
            <person name="Devos D.P."/>
            <person name="Kaster A.-K."/>
            <person name="Ovreas L."/>
            <person name="Rohde M."/>
            <person name="Galperin M.Y."/>
            <person name="Jogler C."/>
        </authorList>
    </citation>
    <scope>NUCLEOTIDE SEQUENCE [LARGE SCALE GENOMIC DNA]</scope>
    <source>
        <strain evidence="2 3">Pan44</strain>
    </source>
</reference>
<dbReference type="CDD" id="cd07043">
    <property type="entry name" value="STAS_anti-anti-sigma_factors"/>
    <property type="match status" value="1"/>
</dbReference>
<dbReference type="EMBL" id="CP036271">
    <property type="protein sequence ID" value="QDT55736.1"/>
    <property type="molecule type" value="Genomic_DNA"/>
</dbReference>
<evidence type="ECO:0000313" key="3">
    <source>
        <dbReference type="Proteomes" id="UP000315700"/>
    </source>
</evidence>
<protein>
    <submittedName>
        <fullName evidence="2">STAS domain protein</fullName>
    </submittedName>
</protein>
<gene>
    <name evidence="2" type="ORF">Pan44_37820</name>
</gene>
<dbReference type="InterPro" id="IPR002645">
    <property type="entry name" value="STAS_dom"/>
</dbReference>
<dbReference type="AlphaFoldDB" id="A0A517SHY3"/>